<name>A0AAI8YLT9_9PEZI</name>
<dbReference type="AlphaFoldDB" id="A0AAI8YLT9"/>
<dbReference type="Proteomes" id="UP001295740">
    <property type="component" value="Unassembled WGS sequence"/>
</dbReference>
<accession>A0AAI8YLT9</accession>
<evidence type="ECO:0000313" key="2">
    <source>
        <dbReference type="Proteomes" id="UP001295740"/>
    </source>
</evidence>
<comment type="caution">
    <text evidence="1">The sequence shown here is derived from an EMBL/GenBank/DDBJ whole genome shotgun (WGS) entry which is preliminary data.</text>
</comment>
<evidence type="ECO:0000313" key="1">
    <source>
        <dbReference type="EMBL" id="CAJ2509603.1"/>
    </source>
</evidence>
<gene>
    <name evidence="1" type="ORF">KHLLAP_LOCUS10071</name>
</gene>
<keyword evidence="2" id="KW-1185">Reference proteome</keyword>
<sequence length="886" mass="100686">MPTARLKAATRSGPGSLWSTDQRWSEILARMTGSSRRRYPLMKMSPSRILQLRLKSKNDDQKQRYAFAFRYAARSRNERLPALTLQLLLKRQQAAMEKGAADDGVSQLISAIKPAEWEDLLNSMASRGWSREQFDHWIWILAGENGDARVERLVSTDEPKPVFLLLLLLRSDEVFRKAESFKLLLEYTSKNHITPRSTIAITADATWSAKPNLILTVPQFLILLRRLTMHVQRVWPQSVVGVARFVAGYIKGLSQHMSDGQLQSDYRSQCEIFNTALFLFRRPATNHPLVNMEFNWRAQKVLLAMSEAMEKPLIINQTSYRAIRQVLAGLKKSNEEKRVAMRYAKPWPPYRQDFDGLDAKRTPEDDLSRSIRAGKLMTEAGYTSDHYDLALDTLSGMNAGSPTIQTRSLAPKEWKDDKDEWNFYSSWAMSIRATRNPQEAWQAFNRFALKTGAAPNFQVYGEMFYKLQTRHADEDSSVLPGDSRETFPVYDANYSEYELARLSPPTLAELYDHMISQGVKPEGSNLYRLVSNAGSVEEGLRYLVDSGIDPVSVSALALFKEPSHQTLHRIPLMAFNSYIQLLCRLQPDRRARERINTTELFRIRHAYKLVKLRLVPETTEGTTFRPPWCSLLRSLARPYIAIQNGTQVENDIQALVMSIDVIRTAEKTVGLDPDFFIYLCRTIQKAAVSRLDSLAGSQWTSPTGAEQTPLIPSVHLVSNMLGLLFSKLTRPMTSGDPDSLNLPDLVHSINPALLHSYMRALAFVDDKDGMVNLAGWMLANRSYLEEEAERIGQRGQTLIARTLCAFQAFAGPGLTDTQHEDFHSQMERLAEAGGSWRWPTSEEVDAYIQTDRRGGSQKLQQRLLARWWQASPTAFSGREEMEAAQM</sequence>
<dbReference type="EMBL" id="CAUWAG010000012">
    <property type="protein sequence ID" value="CAJ2509603.1"/>
    <property type="molecule type" value="Genomic_DNA"/>
</dbReference>
<reference evidence="1" key="1">
    <citation type="submission" date="2023-10" db="EMBL/GenBank/DDBJ databases">
        <authorList>
            <person name="Hackl T."/>
        </authorList>
    </citation>
    <scope>NUCLEOTIDE SEQUENCE</scope>
</reference>
<proteinExistence type="predicted"/>
<protein>
    <submittedName>
        <fullName evidence="1">Uu.00g146290.m01.CDS01</fullName>
    </submittedName>
</protein>
<organism evidence="1 2">
    <name type="scientific">Anthostomella pinea</name>
    <dbReference type="NCBI Taxonomy" id="933095"/>
    <lineage>
        <taxon>Eukaryota</taxon>
        <taxon>Fungi</taxon>
        <taxon>Dikarya</taxon>
        <taxon>Ascomycota</taxon>
        <taxon>Pezizomycotina</taxon>
        <taxon>Sordariomycetes</taxon>
        <taxon>Xylariomycetidae</taxon>
        <taxon>Xylariales</taxon>
        <taxon>Xylariaceae</taxon>
        <taxon>Anthostomella</taxon>
    </lineage>
</organism>